<sequence>MDIVLLKKIGDSEHITKRLSGVSGPIPRFLEVINLPEEERELDAPDGFIVAAVTYDLINNELIPTVHCNVFLGEDSIPDVIEDTRRYVVKRKSLKN</sequence>
<proteinExistence type="predicted"/>
<accession>A0A366CY58</accession>
<comment type="caution">
    <text evidence="1">The sequence shown here is derived from an EMBL/GenBank/DDBJ whole genome shotgun (WGS) entry which is preliminary data.</text>
</comment>
<dbReference type="Proteomes" id="UP000252086">
    <property type="component" value="Unassembled WGS sequence"/>
</dbReference>
<gene>
    <name evidence="1" type="ORF">DFP76_10560</name>
</gene>
<dbReference type="RefSeq" id="WP_113874564.1">
    <property type="nucleotide sequence ID" value="NZ_QNRF01000005.1"/>
</dbReference>
<dbReference type="AlphaFoldDB" id="A0A366CY58"/>
<organism evidence="1 2">
    <name type="scientific">Marinomonas aquiplantarum</name>
    <dbReference type="NCBI Taxonomy" id="491951"/>
    <lineage>
        <taxon>Bacteria</taxon>
        <taxon>Pseudomonadati</taxon>
        <taxon>Pseudomonadota</taxon>
        <taxon>Gammaproteobacteria</taxon>
        <taxon>Oceanospirillales</taxon>
        <taxon>Oceanospirillaceae</taxon>
        <taxon>Marinomonas</taxon>
    </lineage>
</organism>
<dbReference type="EMBL" id="QNRF01000005">
    <property type="protein sequence ID" value="RBO82596.1"/>
    <property type="molecule type" value="Genomic_DNA"/>
</dbReference>
<evidence type="ECO:0000313" key="1">
    <source>
        <dbReference type="EMBL" id="RBO82596.1"/>
    </source>
</evidence>
<reference evidence="1 2" key="1">
    <citation type="submission" date="2018-06" db="EMBL/GenBank/DDBJ databases">
        <title>Genomic Encyclopedia of Type Strains, Phase III (KMG-III): the genomes of soil and plant-associated and newly described type strains.</title>
        <authorList>
            <person name="Whitman W."/>
        </authorList>
    </citation>
    <scope>NUCLEOTIDE SEQUENCE [LARGE SCALE GENOMIC DNA]</scope>
    <source>
        <strain evidence="1 2">CECT 7732</strain>
    </source>
</reference>
<protein>
    <submittedName>
        <fullName evidence="1">Uncharacterized protein</fullName>
    </submittedName>
</protein>
<evidence type="ECO:0000313" key="2">
    <source>
        <dbReference type="Proteomes" id="UP000252086"/>
    </source>
</evidence>
<dbReference type="OrthoDB" id="9856397at2"/>
<name>A0A366CY58_9GAMM</name>
<keyword evidence="2" id="KW-1185">Reference proteome</keyword>